<reference evidence="2" key="1">
    <citation type="journal article" date="2014" name="Int. J. Syst. Evol. Microbiol.">
        <title>Complete genome sequence of Corynebacterium casei LMG S-19264T (=DSM 44701T), isolated from a smear-ripened cheese.</title>
        <authorList>
            <consortium name="US DOE Joint Genome Institute (JGI-PGF)"/>
            <person name="Walter F."/>
            <person name="Albersmeier A."/>
            <person name="Kalinowski J."/>
            <person name="Ruckert C."/>
        </authorList>
    </citation>
    <scope>NUCLEOTIDE SEQUENCE</scope>
    <source>
        <strain evidence="2">JCM 4784</strain>
    </source>
</reference>
<name>A0A918ZXT5_9ACTN</name>
<reference evidence="2" key="2">
    <citation type="submission" date="2020-09" db="EMBL/GenBank/DDBJ databases">
        <authorList>
            <person name="Sun Q."/>
            <person name="Ohkuma M."/>
        </authorList>
    </citation>
    <scope>NUCLEOTIDE SEQUENCE</scope>
    <source>
        <strain evidence="2">JCM 4784</strain>
    </source>
</reference>
<organism evidence="2 3">
    <name type="scientific">Streptomyces longispororuber</name>
    <dbReference type="NCBI Taxonomy" id="68230"/>
    <lineage>
        <taxon>Bacteria</taxon>
        <taxon>Bacillati</taxon>
        <taxon>Actinomycetota</taxon>
        <taxon>Actinomycetes</taxon>
        <taxon>Kitasatosporales</taxon>
        <taxon>Streptomycetaceae</taxon>
        <taxon>Streptomyces</taxon>
    </lineage>
</organism>
<dbReference type="Proteomes" id="UP000608024">
    <property type="component" value="Unassembled WGS sequence"/>
</dbReference>
<dbReference type="EMBL" id="BNBT01000081">
    <property type="protein sequence ID" value="GHE73688.1"/>
    <property type="molecule type" value="Genomic_DNA"/>
</dbReference>
<feature type="compositionally biased region" description="Pro residues" evidence="1">
    <location>
        <begin position="46"/>
        <end position="69"/>
    </location>
</feature>
<sequence>MLLPLPLPLLLPSYVASGSTVPYAVCGPGGPGGPGAASVAYGTAVPPCPPERTPEPGPGQAPPPAQGAR</sequence>
<dbReference type="AlphaFoldDB" id="A0A918ZXT5"/>
<evidence type="ECO:0000313" key="3">
    <source>
        <dbReference type="Proteomes" id="UP000608024"/>
    </source>
</evidence>
<gene>
    <name evidence="2" type="ORF">GCM10018785_47270</name>
</gene>
<keyword evidence="3" id="KW-1185">Reference proteome</keyword>
<proteinExistence type="predicted"/>
<feature type="region of interest" description="Disordered" evidence="1">
    <location>
        <begin position="43"/>
        <end position="69"/>
    </location>
</feature>
<protein>
    <submittedName>
        <fullName evidence="2">Uncharacterized protein</fullName>
    </submittedName>
</protein>
<accession>A0A918ZXT5</accession>
<comment type="caution">
    <text evidence="2">The sequence shown here is derived from an EMBL/GenBank/DDBJ whole genome shotgun (WGS) entry which is preliminary data.</text>
</comment>
<evidence type="ECO:0000313" key="2">
    <source>
        <dbReference type="EMBL" id="GHE73688.1"/>
    </source>
</evidence>
<evidence type="ECO:0000256" key="1">
    <source>
        <dbReference type="SAM" id="MobiDB-lite"/>
    </source>
</evidence>